<feature type="domain" description="Purine catabolism PurC-like" evidence="2">
    <location>
        <begin position="7"/>
        <end position="124"/>
    </location>
</feature>
<dbReference type="EMBL" id="CP061169">
    <property type="protein sequence ID" value="QPZ39323.1"/>
    <property type="molecule type" value="Genomic_DNA"/>
</dbReference>
<evidence type="ECO:0000259" key="3">
    <source>
        <dbReference type="Pfam" id="PF13556"/>
    </source>
</evidence>
<accession>A0ABX6YKI5</accession>
<dbReference type="Pfam" id="PF07905">
    <property type="entry name" value="PucR"/>
    <property type="match status" value="1"/>
</dbReference>
<keyword evidence="6" id="KW-1185">Reference proteome</keyword>
<dbReference type="InterPro" id="IPR012914">
    <property type="entry name" value="PucR_dom"/>
</dbReference>
<dbReference type="PANTHER" id="PTHR33744:SF1">
    <property type="entry name" value="DNA-BINDING TRANSCRIPTIONAL ACTIVATOR ADER"/>
    <property type="match status" value="1"/>
</dbReference>
<dbReference type="PANTHER" id="PTHR33744">
    <property type="entry name" value="CARBOHYDRATE DIACID REGULATOR"/>
    <property type="match status" value="1"/>
</dbReference>
<comment type="similarity">
    <text evidence="1">Belongs to the CdaR family.</text>
</comment>
<evidence type="ECO:0000259" key="2">
    <source>
        <dbReference type="Pfam" id="PF07905"/>
    </source>
</evidence>
<dbReference type="Gene3D" id="1.10.10.2840">
    <property type="entry name" value="PucR C-terminal helix-turn-helix domain"/>
    <property type="match status" value="1"/>
</dbReference>
<feature type="domain" description="CdaR GGDEF-like" evidence="4">
    <location>
        <begin position="284"/>
        <end position="389"/>
    </location>
</feature>
<dbReference type="Pfam" id="PF13556">
    <property type="entry name" value="HTH_30"/>
    <property type="match status" value="1"/>
</dbReference>
<sequence length="505" mass="54718">MSVTVADLLAEETLQLSCVVGHEWTGRPIRWVHVSEIGDPSPWLSGNELLLTTGLIERSEADVLALFESLAGRGIAAVGYGVGFVSDEVPQMWAEAARTCGIPLLAVPLSTPYIAIAEFVSRRIAAEELTQVNRMLDVQQRLARNTQTAALVHDSLVKVARVLEATVVLRRADGSEDVVQGGGDLDEQELNSIRNEIRIHGDSERQSATAGVRDLVIYTSRAASSFLAVARKRRYSAVEQNIIGSVATVLREDSESLSPLTVRQELAELILDDVVPPEDALMRILLPRSRGCLVVQIECECSDGSLDEAASQLCSTYSAQRIEGLVLRRAPGIVAVMSDAAIGSLEPIVTRVIQQAIGSDARWRAGISGEHSLSDLRNCVHEASAARRMVPRDSDGPRVVAYASVSADNLAGWIAEQAAEQPLMAEWRHRLEAADGDSQRLSGSLRAFLRCNGARERAAASIGIHRQTVNARLTEAEQILDVSLESPSDRVLLWLALESGDRGMM</sequence>
<evidence type="ECO:0000259" key="4">
    <source>
        <dbReference type="Pfam" id="PF17853"/>
    </source>
</evidence>
<dbReference type="Proteomes" id="UP000662814">
    <property type="component" value="Chromosome"/>
</dbReference>
<dbReference type="InterPro" id="IPR041522">
    <property type="entry name" value="CdaR_GGDEF"/>
</dbReference>
<protein>
    <submittedName>
        <fullName evidence="5">PucR family transcriptional regulator ligand-binding domain-containing protein</fullName>
    </submittedName>
</protein>
<reference evidence="5 6" key="1">
    <citation type="submission" date="2020-12" db="EMBL/GenBank/DDBJ databases">
        <title>Microbacterium sp. HY060.</title>
        <authorList>
            <person name="Zhou J."/>
        </authorList>
    </citation>
    <scope>NUCLEOTIDE SEQUENCE [LARGE SCALE GENOMIC DNA]</scope>
    <source>
        <strain evidence="5 6">HY60</strain>
    </source>
</reference>
<feature type="domain" description="PucR C-terminal helix-turn-helix" evidence="3">
    <location>
        <begin position="444"/>
        <end position="498"/>
    </location>
</feature>
<evidence type="ECO:0000256" key="1">
    <source>
        <dbReference type="ARBA" id="ARBA00006754"/>
    </source>
</evidence>
<evidence type="ECO:0000313" key="5">
    <source>
        <dbReference type="EMBL" id="QPZ39323.1"/>
    </source>
</evidence>
<dbReference type="InterPro" id="IPR042070">
    <property type="entry name" value="PucR_C-HTH_sf"/>
</dbReference>
<dbReference type="Pfam" id="PF17853">
    <property type="entry name" value="GGDEF_2"/>
    <property type="match status" value="1"/>
</dbReference>
<dbReference type="InterPro" id="IPR051448">
    <property type="entry name" value="CdaR-like_regulators"/>
</dbReference>
<dbReference type="RefSeq" id="WP_166988606.1">
    <property type="nucleotide sequence ID" value="NZ_CP061169.1"/>
</dbReference>
<evidence type="ECO:0000313" key="6">
    <source>
        <dbReference type="Proteomes" id="UP000662814"/>
    </source>
</evidence>
<dbReference type="InterPro" id="IPR025736">
    <property type="entry name" value="PucR_C-HTH_dom"/>
</dbReference>
<proteinExistence type="inferred from homology"/>
<organism evidence="5 6">
    <name type="scientific">Paramicrobacterium chengjingii</name>
    <dbReference type="NCBI Taxonomy" id="2769067"/>
    <lineage>
        <taxon>Bacteria</taxon>
        <taxon>Bacillati</taxon>
        <taxon>Actinomycetota</taxon>
        <taxon>Actinomycetes</taxon>
        <taxon>Micrococcales</taxon>
        <taxon>Microbacteriaceae</taxon>
        <taxon>Paramicrobacterium</taxon>
    </lineage>
</organism>
<name>A0ABX6YKI5_9MICO</name>
<gene>
    <name evidence="5" type="ORF">HCR76_04485</name>
</gene>